<organism evidence="1">
    <name type="scientific">marine sediment metagenome</name>
    <dbReference type="NCBI Taxonomy" id="412755"/>
    <lineage>
        <taxon>unclassified sequences</taxon>
        <taxon>metagenomes</taxon>
        <taxon>ecological metagenomes</taxon>
    </lineage>
</organism>
<accession>X1RM06</accession>
<feature type="non-terminal residue" evidence="1">
    <location>
        <position position="1"/>
    </location>
</feature>
<protein>
    <submittedName>
        <fullName evidence="1">Uncharacterized protein</fullName>
    </submittedName>
</protein>
<reference evidence="1" key="1">
    <citation type="journal article" date="2014" name="Front. Microbiol.">
        <title>High frequency of phylogenetically diverse reductive dehalogenase-homologous genes in deep subseafloor sedimentary metagenomes.</title>
        <authorList>
            <person name="Kawai M."/>
            <person name="Futagami T."/>
            <person name="Toyoda A."/>
            <person name="Takaki Y."/>
            <person name="Nishi S."/>
            <person name="Hori S."/>
            <person name="Arai W."/>
            <person name="Tsubouchi T."/>
            <person name="Morono Y."/>
            <person name="Uchiyama I."/>
            <person name="Ito T."/>
            <person name="Fujiyama A."/>
            <person name="Inagaki F."/>
            <person name="Takami H."/>
        </authorList>
    </citation>
    <scope>NUCLEOTIDE SEQUENCE</scope>
    <source>
        <strain evidence="1">Expedition CK06-06</strain>
    </source>
</reference>
<sequence>IDNPVSVAMASNMGITAVFGLIPPVQYTLDIAVSGEGTTNPAPWVIFIR</sequence>
<dbReference type="EMBL" id="BARW01003517">
    <property type="protein sequence ID" value="GAI67976.1"/>
    <property type="molecule type" value="Genomic_DNA"/>
</dbReference>
<proteinExistence type="predicted"/>
<name>X1RM06_9ZZZZ</name>
<dbReference type="AlphaFoldDB" id="X1RM06"/>
<comment type="caution">
    <text evidence="1">The sequence shown here is derived from an EMBL/GenBank/DDBJ whole genome shotgun (WGS) entry which is preliminary data.</text>
</comment>
<gene>
    <name evidence="1" type="ORF">S12H4_08915</name>
</gene>
<evidence type="ECO:0000313" key="1">
    <source>
        <dbReference type="EMBL" id="GAI67976.1"/>
    </source>
</evidence>